<reference evidence="2 3" key="1">
    <citation type="submission" date="2019-05" db="EMBL/GenBank/DDBJ databases">
        <title>Draft Whole-Genome sequence of the green sulfur bacterium Prosthecochloris vibrioformis DSM 260.</title>
        <authorList>
            <person name="Meyer T.E."/>
            <person name="Kyndt J.A."/>
        </authorList>
    </citation>
    <scope>NUCLEOTIDE SEQUENCE [LARGE SCALE GENOMIC DNA]</scope>
    <source>
        <strain evidence="2 3">DSM 260</strain>
    </source>
</reference>
<protein>
    <submittedName>
        <fullName evidence="2">DUF2779 domain-containing protein</fullName>
    </submittedName>
</protein>
<proteinExistence type="predicted"/>
<dbReference type="AlphaFoldDB" id="A0A5C4RT35"/>
<dbReference type="Proteomes" id="UP000309544">
    <property type="component" value="Unassembled WGS sequence"/>
</dbReference>
<keyword evidence="3" id="KW-1185">Reference proteome</keyword>
<comment type="caution">
    <text evidence="2">The sequence shown here is derived from an EMBL/GenBank/DDBJ whole genome shotgun (WGS) entry which is preliminary data.</text>
</comment>
<name>A0A5C4RT35_PROVB</name>
<dbReference type="Pfam" id="PF11074">
    <property type="entry name" value="DUF2779"/>
    <property type="match status" value="1"/>
</dbReference>
<gene>
    <name evidence="2" type="ORF">FGF68_10320</name>
</gene>
<dbReference type="EMBL" id="VDCI01000013">
    <property type="protein sequence ID" value="TNJ34094.1"/>
    <property type="molecule type" value="Genomic_DNA"/>
</dbReference>
<sequence>MMAKRRYLTKSRFKLATECPTKLFYTGKSEYANQNLDDSFLLALADGGFQVGDLAKCYFPGGHDIKTLDYDEALAETNRLLQLDQVTIYEAAIATDKLFIRADILVKKGNRLSLYEVKAKSFDPEAEDPFANKNGTIKSGWKSYLYDVAFQKYVINLALPQYTVSAHLMMADKSATCPTDGLNQKFRLVKDANGRKSVSVSETLTDADLTPPILCKVNVDTECDQIYAGTDGGSDQALSFTQRVDLFAEHYASDIKIPSPVSTNCSGCEFYTKDGEEQSGLLSGKKECWKANLGWKDEDFKSPTVLDVWNFRKKGKLIEAGCIKMSDLTEEDVVPKPDKKLGISASERQWLQIEKFQNGDTSIWLDQENLQSEMSSWVFPLHFIDFETTMVAIPFNAGRRPYEGIAFQFSHHIVHEDGTVEHFGEYLNTEQGAFPNYDFVRALKVQLENDNGSIFRYSNHENTFLNMIYRQLQADQREITDREELCAFIRSITQAIKDSVEQWTGERNMVDMWEIVKRYYYDPATNGSNSIKQVLPAILNSSAFLQKKYSKPIYGAPDGIPSLNFKDWQWIKIKDGKVVDPYKMLPKMFQDISDKDMQILSDDDELRDGGAALTAYARMQFEEMSDYECEEIRKALLKYCELDTMAMVMIYEGWKDLLQQEQQN</sequence>
<organism evidence="2 3">
    <name type="scientific">Prosthecochloris vibrioformis</name>
    <name type="common">Chlorobium vibrioforme</name>
    <dbReference type="NCBI Taxonomy" id="1098"/>
    <lineage>
        <taxon>Bacteria</taxon>
        <taxon>Pseudomonadati</taxon>
        <taxon>Chlorobiota</taxon>
        <taxon>Chlorobiia</taxon>
        <taxon>Chlorobiales</taxon>
        <taxon>Chlorobiaceae</taxon>
        <taxon>Prosthecochloris</taxon>
    </lineage>
</organism>
<dbReference type="InterPro" id="IPR021301">
    <property type="entry name" value="DUF2779"/>
</dbReference>
<feature type="domain" description="DUF2779" evidence="1">
    <location>
        <begin position="382"/>
        <end position="530"/>
    </location>
</feature>
<accession>A0A5C4RT35</accession>
<evidence type="ECO:0000313" key="2">
    <source>
        <dbReference type="EMBL" id="TNJ34094.1"/>
    </source>
</evidence>
<evidence type="ECO:0000313" key="3">
    <source>
        <dbReference type="Proteomes" id="UP000309544"/>
    </source>
</evidence>
<evidence type="ECO:0000259" key="1">
    <source>
        <dbReference type="Pfam" id="PF11074"/>
    </source>
</evidence>